<organism evidence="2 3">
    <name type="scientific">Cellulomonas bogoriensis 69B4 = DSM 16987</name>
    <dbReference type="NCBI Taxonomy" id="1386082"/>
    <lineage>
        <taxon>Bacteria</taxon>
        <taxon>Bacillati</taxon>
        <taxon>Actinomycetota</taxon>
        <taxon>Actinomycetes</taxon>
        <taxon>Micrococcales</taxon>
        <taxon>Cellulomonadaceae</taxon>
        <taxon>Cellulomonas</taxon>
    </lineage>
</organism>
<reference evidence="2 3" key="1">
    <citation type="submission" date="2013-08" db="EMBL/GenBank/DDBJ databases">
        <title>Genome sequencing of Cellulomonas bogoriensis 69B4.</title>
        <authorList>
            <person name="Chen F."/>
            <person name="Li Y."/>
            <person name="Wang G."/>
        </authorList>
    </citation>
    <scope>NUCLEOTIDE SEQUENCE [LARGE SCALE GENOMIC DNA]</scope>
    <source>
        <strain evidence="2 3">69B4</strain>
    </source>
</reference>
<dbReference type="Proteomes" id="UP000054314">
    <property type="component" value="Unassembled WGS sequence"/>
</dbReference>
<name>A0A0A0BTW8_9CELL</name>
<keyword evidence="1" id="KW-1133">Transmembrane helix</keyword>
<keyword evidence="3" id="KW-1185">Reference proteome</keyword>
<keyword evidence="1" id="KW-0472">Membrane</keyword>
<keyword evidence="1" id="KW-0812">Transmembrane</keyword>
<gene>
    <name evidence="2" type="ORF">N869_03640</name>
</gene>
<proteinExistence type="predicted"/>
<feature type="transmembrane region" description="Helical" evidence="1">
    <location>
        <begin position="27"/>
        <end position="58"/>
    </location>
</feature>
<evidence type="ECO:0000313" key="2">
    <source>
        <dbReference type="EMBL" id="KGM11132.1"/>
    </source>
</evidence>
<evidence type="ECO:0000256" key="1">
    <source>
        <dbReference type="SAM" id="Phobius"/>
    </source>
</evidence>
<protein>
    <recommendedName>
        <fullName evidence="4">DUF4190 domain-containing protein</fullName>
    </recommendedName>
</protein>
<dbReference type="AlphaFoldDB" id="A0A0A0BTW8"/>
<dbReference type="EMBL" id="AXCZ01000123">
    <property type="protein sequence ID" value="KGM11132.1"/>
    <property type="molecule type" value="Genomic_DNA"/>
</dbReference>
<evidence type="ECO:0000313" key="3">
    <source>
        <dbReference type="Proteomes" id="UP000054314"/>
    </source>
</evidence>
<sequence length="333" mass="34891">MTQPTDGTSRPAPVRTRRNPNSLADTALVLGIVAVLLSWLPFVGLLGVVGGAVGAVVGTRALRRARDKGYGGLGTARSGIVLGAVAVVLGLASTTVGVWYFTTTEAPPLVVEPGDPSDLAGDEMGPNDGDPLGPLDGLVRPDADDLPAEATDEVATNPITAEPLATMFTRTGMPLRLDHVALDPRAVDTTREREGDDGAAATAVLALAAWRHTYVTGDDTLMRSLVDPDCVWCDHAAASAVADPLAPEDGRYLIMSVAPLRIETQTAGTEAARVLIALESSVVEVTDEDGVPHVSATEPHRMAYTVALEQQEDRWTVTGVGREEWTPAHGGER</sequence>
<accession>A0A0A0BTW8</accession>
<feature type="transmembrane region" description="Helical" evidence="1">
    <location>
        <begin position="79"/>
        <end position="101"/>
    </location>
</feature>
<dbReference type="RefSeq" id="WP_052105416.1">
    <property type="nucleotide sequence ID" value="NZ_AXCZ01000123.1"/>
</dbReference>
<comment type="caution">
    <text evidence="2">The sequence shown here is derived from an EMBL/GenBank/DDBJ whole genome shotgun (WGS) entry which is preliminary data.</text>
</comment>
<evidence type="ECO:0008006" key="4">
    <source>
        <dbReference type="Google" id="ProtNLM"/>
    </source>
</evidence>